<dbReference type="AlphaFoldDB" id="A0A6A7YAU7"/>
<evidence type="ECO:0000313" key="6">
    <source>
        <dbReference type="Proteomes" id="UP000332515"/>
    </source>
</evidence>
<dbReference type="Pfam" id="PF03088">
    <property type="entry name" value="Str_synth"/>
    <property type="match status" value="1"/>
</dbReference>
<keyword evidence="2" id="KW-0597">Phosphoprotein</keyword>
<dbReference type="PANTHER" id="PTHR10426:SF88">
    <property type="entry name" value="ADIPOCYTE PLASMA MEMBRANE-ASSOCIATED PROTEIN HEMOMUCIN-RELATED"/>
    <property type="match status" value="1"/>
</dbReference>
<dbReference type="EMBL" id="VWNA01000003">
    <property type="protein sequence ID" value="MQT15457.1"/>
    <property type="molecule type" value="Genomic_DNA"/>
</dbReference>
<dbReference type="InterPro" id="IPR011042">
    <property type="entry name" value="6-blade_b-propeller_TolB-like"/>
</dbReference>
<organism evidence="5 6">
    <name type="scientific">Segnochrobactrum spirostomi</name>
    <dbReference type="NCBI Taxonomy" id="2608987"/>
    <lineage>
        <taxon>Bacteria</taxon>
        <taxon>Pseudomonadati</taxon>
        <taxon>Pseudomonadota</taxon>
        <taxon>Alphaproteobacteria</taxon>
        <taxon>Hyphomicrobiales</taxon>
        <taxon>Segnochrobactraceae</taxon>
        <taxon>Segnochrobactrum</taxon>
    </lineage>
</organism>
<protein>
    <recommendedName>
        <fullName evidence="4">Strictosidine synthase conserved region domain-containing protein</fullName>
    </recommendedName>
</protein>
<dbReference type="Proteomes" id="UP000332515">
    <property type="component" value="Unassembled WGS sequence"/>
</dbReference>
<feature type="domain" description="Strictosidine synthase conserved region" evidence="4">
    <location>
        <begin position="131"/>
        <end position="200"/>
    </location>
</feature>
<keyword evidence="3" id="KW-0325">Glycoprotein</keyword>
<dbReference type="PANTHER" id="PTHR10426">
    <property type="entry name" value="STRICTOSIDINE SYNTHASE-RELATED"/>
    <property type="match status" value="1"/>
</dbReference>
<evidence type="ECO:0000256" key="2">
    <source>
        <dbReference type="ARBA" id="ARBA00022553"/>
    </source>
</evidence>
<proteinExistence type="inferred from homology"/>
<evidence type="ECO:0000313" key="5">
    <source>
        <dbReference type="EMBL" id="MQT15457.1"/>
    </source>
</evidence>
<reference evidence="5 6" key="1">
    <citation type="submission" date="2019-09" db="EMBL/GenBank/DDBJ databases">
        <title>Segnochrobactrum spirostomi gen. nov., sp. nov., isolated from the ciliate Spirostomum cf. yagiui and description of a novel family, Segnochrobactraceae fam. nov. within the order Rhizobiales of the class Alphaproteobacteria.</title>
        <authorList>
            <person name="Akter S."/>
            <person name="Shazib S.U.A."/>
            <person name="Shin M.K."/>
        </authorList>
    </citation>
    <scope>NUCLEOTIDE SEQUENCE [LARGE SCALE GENOMIC DNA]</scope>
    <source>
        <strain evidence="5 6">Sp-1</strain>
    </source>
</reference>
<gene>
    <name evidence="5" type="ORF">F0357_22940</name>
</gene>
<dbReference type="RefSeq" id="WP_153490789.1">
    <property type="nucleotide sequence ID" value="NZ_VWNA01000003.1"/>
</dbReference>
<keyword evidence="6" id="KW-1185">Reference proteome</keyword>
<dbReference type="Gene3D" id="2.120.10.30">
    <property type="entry name" value="TolB, C-terminal domain"/>
    <property type="match status" value="1"/>
</dbReference>
<dbReference type="InterPro" id="IPR018119">
    <property type="entry name" value="Strictosidine_synth_cons-reg"/>
</dbReference>
<evidence type="ECO:0000259" key="4">
    <source>
        <dbReference type="Pfam" id="PF03088"/>
    </source>
</evidence>
<evidence type="ECO:0000256" key="3">
    <source>
        <dbReference type="ARBA" id="ARBA00023180"/>
    </source>
</evidence>
<dbReference type="SUPFAM" id="SSF63829">
    <property type="entry name" value="Calcium-dependent phosphotriesterase"/>
    <property type="match status" value="1"/>
</dbReference>
<name>A0A6A7YAU7_9HYPH</name>
<accession>A0A6A7YAU7</accession>
<evidence type="ECO:0000256" key="1">
    <source>
        <dbReference type="ARBA" id="ARBA00009191"/>
    </source>
</evidence>
<sequence length="361" mass="38329">MWLDRLLDPFRGKAITIPPLDGALKPNTALDDAPLLAAVERPDNLAVADGRLVFSSGPRLLALRPDACLEELAVFDHPVTALAAFADGGLVIGLDDGAIVFRGGAHHGRTLPGIGPGRLACPVAIAVMNATTIVVAQGSARHRPSDWVVDLMEKNATGSVWRFDLEDGSATALGENLAFPHGLLIEADRSIVVAESWRHRLVRLAADGRGRVEPVLSKLAGYPARLAPAAGGGAWLALFAPRNRLIEFVLSEDAYRADMIRDVERDFWIAPALSSGRSFLEPLQCGGVRTMGIHKPWAPSRSYGLVVRLDAALAPVASWHSRADGARHGVTAIVEHEGRLIAAAKGGDALVAIAPETETAR</sequence>
<comment type="similarity">
    <text evidence="1">Belongs to the strictosidine synthase family.</text>
</comment>
<comment type="caution">
    <text evidence="5">The sequence shown here is derived from an EMBL/GenBank/DDBJ whole genome shotgun (WGS) entry which is preliminary data.</text>
</comment>
<dbReference type="GO" id="GO:0016787">
    <property type="term" value="F:hydrolase activity"/>
    <property type="evidence" value="ECO:0007669"/>
    <property type="project" value="TreeGrafter"/>
</dbReference>